<dbReference type="InterPro" id="IPR037120">
    <property type="entry name" value="Haem_peroxidase_sf_animal"/>
</dbReference>
<dbReference type="InterPro" id="IPR050783">
    <property type="entry name" value="Oxylipin_biosynth_metab"/>
</dbReference>
<keyword evidence="10" id="KW-1185">Reference proteome</keyword>
<organism evidence="9 10">
    <name type="scientific">Sporidiobolus salmonicolor</name>
    <name type="common">Yeast-like fungus</name>
    <name type="synonym">Sporobolomyces salmonicolor</name>
    <dbReference type="NCBI Taxonomy" id="5005"/>
    <lineage>
        <taxon>Eukaryota</taxon>
        <taxon>Fungi</taxon>
        <taxon>Dikarya</taxon>
        <taxon>Basidiomycota</taxon>
        <taxon>Pucciniomycotina</taxon>
        <taxon>Microbotryomycetes</taxon>
        <taxon>Sporidiobolales</taxon>
        <taxon>Sporidiobolaceae</taxon>
        <taxon>Sporobolomyces</taxon>
    </lineage>
</organism>
<keyword evidence="6 7" id="KW-0408">Iron</keyword>
<dbReference type="AlphaFoldDB" id="A0A0D6EPS8"/>
<dbReference type="PROSITE" id="PS50292">
    <property type="entry name" value="PEROXIDASE_3"/>
    <property type="match status" value="1"/>
</dbReference>
<feature type="compositionally biased region" description="Polar residues" evidence="8">
    <location>
        <begin position="7"/>
        <end position="18"/>
    </location>
</feature>
<dbReference type="OrthoDB" id="823504at2759"/>
<dbReference type="GO" id="GO:0020037">
    <property type="term" value="F:heme binding"/>
    <property type="evidence" value="ECO:0007669"/>
    <property type="project" value="InterPro"/>
</dbReference>
<dbReference type="SUPFAM" id="SSF48264">
    <property type="entry name" value="Cytochrome P450"/>
    <property type="match status" value="1"/>
</dbReference>
<keyword evidence="2 7" id="KW-0349">Heme</keyword>
<dbReference type="CDD" id="cd09817">
    <property type="entry name" value="linoleate_diol_synthase_like"/>
    <property type="match status" value="1"/>
</dbReference>
<evidence type="ECO:0000256" key="4">
    <source>
        <dbReference type="ARBA" id="ARBA00022964"/>
    </source>
</evidence>
<accession>A0A0D6EPS8</accession>
<dbReference type="InterPro" id="IPR001128">
    <property type="entry name" value="Cyt_P450"/>
</dbReference>
<dbReference type="PANTHER" id="PTHR11903">
    <property type="entry name" value="PROSTAGLANDIN G/H SYNTHASE"/>
    <property type="match status" value="1"/>
</dbReference>
<dbReference type="GO" id="GO:0006631">
    <property type="term" value="P:fatty acid metabolic process"/>
    <property type="evidence" value="ECO:0007669"/>
    <property type="project" value="UniProtKB-ARBA"/>
</dbReference>
<dbReference type="GO" id="GO:0004601">
    <property type="term" value="F:peroxidase activity"/>
    <property type="evidence" value="ECO:0007669"/>
    <property type="project" value="InterPro"/>
</dbReference>
<dbReference type="Pfam" id="PF03098">
    <property type="entry name" value="An_peroxidase"/>
    <property type="match status" value="2"/>
</dbReference>
<dbReference type="SUPFAM" id="SSF48113">
    <property type="entry name" value="Heme-dependent peroxidases"/>
    <property type="match status" value="1"/>
</dbReference>
<dbReference type="EMBL" id="CENE01000019">
    <property type="protein sequence ID" value="CEQ41939.1"/>
    <property type="molecule type" value="Genomic_DNA"/>
</dbReference>
<feature type="region of interest" description="Disordered" evidence="8">
    <location>
        <begin position="53"/>
        <end position="73"/>
    </location>
</feature>
<dbReference type="PANTHER" id="PTHR11903:SF37">
    <property type="entry name" value="PSI-PRODUCING OXYGENASE A"/>
    <property type="match status" value="1"/>
</dbReference>
<comment type="subunit">
    <text evidence="1">Homotetramer.</text>
</comment>
<sequence>MSGAPSAPSTWAQPQEAVQPSPSSSSGEGSMRRSPSSSIFGAARGIASTLALEGDNGAEGGARSENKPKSHPLQDLFETIKSGTLATDAITMINLATQASKPIDDRKMLLEQVRRDQTRETEASRLTSASYTLWQILVLLYTLPPQAPIGGVLQNSFIKLLWSDLQHPPLSFVGKARYRSADGSGNNFFNPRLGAAGEPYARSVAPVHCMPQQLPDPGTVFDALLKRDKFVPHPSGISSLLFAFATCITHSVFNMNRADPNINDASSYLDLSPVYVRRLIGFALDGLVELTFPTRILSQGNNEKDQQTVRIFEQGRIYPDVVASQRLFLMPPGTVALLIVFSRNHNWIVDKLLEINQNGQFQPVESLDDAGKKKQDEDLFQVARLVNCGWFLQVVFQDYIRVILNVNRTDSTWSLVPTNEIKSIVGGEVPRGTGNAVSVEFDILYRWHAAMSQKDAVWIEELMKRYSQTPFEEMTEKDFQDIYQGLSREMGNDPRKWAFGEIARTGPDKRGPFRDSDLVRIISEATEEIAGAFKAHGVPVAMRIIDVLGMQVARNDWACASLNEFRKFLNLTTYTTFEQWNPDPVIANAARELYHDIDNLELMPGLAAEQPKPSQQASGLAPGYTISRAILSDAAALVRGDRYFTTDFNAGNLTSFHYEDLQPDLKGGAFGGVVGKLLMRHFPNFYTYNSTYALFPFATPSTTTKILADLGVSDQYDARRPTAAPEWVVVRTRQAAETVLQDKQTYHSVYGPHIAALEKGQPSLLSFFTALNKPKAYESVQDVLDIAFFPHHFANLIVAEVGEMTKQQLKEKSWSYKPGEMKVDIVARVIISTCMTYIAEQVGFPLKTKENPRGLLTEVELYNALCQAYTFVYLNFDPSQGFRLRDQATENTKVLRAVIEFRIAQAQGTSDIKTALLGKSSQGLVMPDRARKMYDALLNKTNRPIDELVNVIQLAMIQFVTTVHSAAKVINFYLHPENSQFLRDLQKQASAQVGVANDANILRYVDEALRIDPAVCGIARRATSKASLNQVGPVQEGQLVYIDLTSVNLDPAAFPHPREVKLDRNPELYKLAERGVCSGGDESLNVTVVLAIAKEVFRLRGLRRAPGGAGQLGAYKGAMLGPVKTMTAYVLPDQTLTPFPQSMVVEYKQ</sequence>
<evidence type="ECO:0000256" key="3">
    <source>
        <dbReference type="ARBA" id="ARBA00022723"/>
    </source>
</evidence>
<dbReference type="GO" id="GO:0005506">
    <property type="term" value="F:iron ion binding"/>
    <property type="evidence" value="ECO:0007669"/>
    <property type="project" value="InterPro"/>
</dbReference>
<dbReference type="InterPro" id="IPR034812">
    <property type="entry name" value="Ppo-like_N"/>
</dbReference>
<proteinExistence type="predicted"/>
<feature type="compositionally biased region" description="Low complexity" evidence="8">
    <location>
        <begin position="20"/>
        <end position="38"/>
    </location>
</feature>
<evidence type="ECO:0000256" key="8">
    <source>
        <dbReference type="SAM" id="MobiDB-lite"/>
    </source>
</evidence>
<dbReference type="InterPro" id="IPR036396">
    <property type="entry name" value="Cyt_P450_sf"/>
</dbReference>
<dbReference type="GO" id="GO:0006979">
    <property type="term" value="P:response to oxidative stress"/>
    <property type="evidence" value="ECO:0007669"/>
    <property type="project" value="InterPro"/>
</dbReference>
<feature type="region of interest" description="Disordered" evidence="8">
    <location>
        <begin position="1"/>
        <end position="39"/>
    </location>
</feature>
<dbReference type="GO" id="GO:0016705">
    <property type="term" value="F:oxidoreductase activity, acting on paired donors, with incorporation or reduction of molecular oxygen"/>
    <property type="evidence" value="ECO:0007669"/>
    <property type="project" value="InterPro"/>
</dbReference>
<dbReference type="Gene3D" id="1.10.640.10">
    <property type="entry name" value="Haem peroxidase domain superfamily, animal type"/>
    <property type="match status" value="1"/>
</dbReference>
<protein>
    <submittedName>
        <fullName evidence="9">SPOSA6832_03717-mRNA-1:cds</fullName>
    </submittedName>
</protein>
<evidence type="ECO:0000256" key="1">
    <source>
        <dbReference type="ARBA" id="ARBA00011881"/>
    </source>
</evidence>
<dbReference type="Proteomes" id="UP000243876">
    <property type="component" value="Unassembled WGS sequence"/>
</dbReference>
<dbReference type="Gene3D" id="1.10.630.10">
    <property type="entry name" value="Cytochrome P450"/>
    <property type="match status" value="1"/>
</dbReference>
<evidence type="ECO:0000256" key="5">
    <source>
        <dbReference type="ARBA" id="ARBA00023002"/>
    </source>
</evidence>
<keyword evidence="4" id="KW-0223">Dioxygenase</keyword>
<evidence type="ECO:0000313" key="9">
    <source>
        <dbReference type="EMBL" id="CEQ41939.1"/>
    </source>
</evidence>
<feature type="binding site" description="axial binding residue" evidence="7">
    <location>
        <position position="448"/>
    </location>
    <ligand>
        <name>heme b</name>
        <dbReference type="ChEBI" id="CHEBI:60344"/>
    </ligand>
    <ligandPart>
        <name>Fe</name>
        <dbReference type="ChEBI" id="CHEBI:18248"/>
    </ligandPart>
</feature>
<dbReference type="InterPro" id="IPR010255">
    <property type="entry name" value="Haem_peroxidase_sf"/>
</dbReference>
<evidence type="ECO:0000256" key="6">
    <source>
        <dbReference type="ARBA" id="ARBA00023004"/>
    </source>
</evidence>
<gene>
    <name evidence="9" type="primary">SPOSA6832_03717</name>
</gene>
<evidence type="ECO:0000256" key="7">
    <source>
        <dbReference type="PIRSR" id="PIRSR619791-2"/>
    </source>
</evidence>
<dbReference type="InterPro" id="IPR019791">
    <property type="entry name" value="Haem_peroxidase_animal"/>
</dbReference>
<keyword evidence="3 7" id="KW-0479">Metal-binding</keyword>
<name>A0A0D6EPS8_SPOSA</name>
<reference evidence="10" key="1">
    <citation type="submission" date="2015-02" db="EMBL/GenBank/DDBJ databases">
        <authorList>
            <person name="Gon?alves P."/>
        </authorList>
    </citation>
    <scope>NUCLEOTIDE SEQUENCE [LARGE SCALE GENOMIC DNA]</scope>
</reference>
<dbReference type="GO" id="GO:0004497">
    <property type="term" value="F:monooxygenase activity"/>
    <property type="evidence" value="ECO:0007669"/>
    <property type="project" value="InterPro"/>
</dbReference>
<dbReference type="Pfam" id="PF00067">
    <property type="entry name" value="p450"/>
    <property type="match status" value="1"/>
</dbReference>
<keyword evidence="5" id="KW-0560">Oxidoreductase</keyword>
<evidence type="ECO:0000256" key="2">
    <source>
        <dbReference type="ARBA" id="ARBA00022617"/>
    </source>
</evidence>
<evidence type="ECO:0000313" key="10">
    <source>
        <dbReference type="Proteomes" id="UP000243876"/>
    </source>
</evidence>
<dbReference type="GO" id="GO:0051213">
    <property type="term" value="F:dioxygenase activity"/>
    <property type="evidence" value="ECO:0007669"/>
    <property type="project" value="UniProtKB-KW"/>
</dbReference>